<dbReference type="InterPro" id="IPR046349">
    <property type="entry name" value="C1-like_sf"/>
</dbReference>
<dbReference type="SUPFAM" id="SSF52540">
    <property type="entry name" value="P-loop containing nucleoside triphosphate hydrolases"/>
    <property type="match status" value="2"/>
</dbReference>
<evidence type="ECO:0000256" key="12">
    <source>
        <dbReference type="ARBA" id="ARBA00022989"/>
    </source>
</evidence>
<dbReference type="PROSITE" id="PS00479">
    <property type="entry name" value="ZF_DAG_PE_1"/>
    <property type="match status" value="1"/>
</dbReference>
<dbReference type="GO" id="GO:0005829">
    <property type="term" value="C:cytosol"/>
    <property type="evidence" value="ECO:0007669"/>
    <property type="project" value="UniProtKB-ARBA"/>
</dbReference>
<feature type="region of interest" description="Disordered" evidence="19">
    <location>
        <begin position="1260"/>
        <end position="1299"/>
    </location>
</feature>
<evidence type="ECO:0000313" key="26">
    <source>
        <dbReference type="Proteomes" id="UP001497482"/>
    </source>
</evidence>
<evidence type="ECO:0000256" key="13">
    <source>
        <dbReference type="ARBA" id="ARBA00023054"/>
    </source>
</evidence>
<evidence type="ECO:0000256" key="17">
    <source>
        <dbReference type="ARBA" id="ARBA00034036"/>
    </source>
</evidence>
<feature type="compositionally biased region" description="Low complexity" evidence="19">
    <location>
        <begin position="1278"/>
        <end position="1288"/>
    </location>
</feature>
<keyword evidence="9" id="KW-0862">Zinc</keyword>
<feature type="transmembrane region" description="Helical" evidence="20">
    <location>
        <begin position="2025"/>
        <end position="2049"/>
    </location>
</feature>
<feature type="transmembrane region" description="Helical" evidence="20">
    <location>
        <begin position="2061"/>
        <end position="2084"/>
    </location>
</feature>
<feature type="region of interest" description="Disordered" evidence="19">
    <location>
        <begin position="36"/>
        <end position="66"/>
    </location>
</feature>
<keyword evidence="12 20" id="KW-1133">Transmembrane helix</keyword>
<proteinExistence type="predicted"/>
<organism evidence="25 26">
    <name type="scientific">Knipowitschia caucasica</name>
    <name type="common">Caucasian dwarf goby</name>
    <name type="synonym">Pomatoschistus caucasicus</name>
    <dbReference type="NCBI Taxonomy" id="637954"/>
    <lineage>
        <taxon>Eukaryota</taxon>
        <taxon>Metazoa</taxon>
        <taxon>Chordata</taxon>
        <taxon>Craniata</taxon>
        <taxon>Vertebrata</taxon>
        <taxon>Euteleostomi</taxon>
        <taxon>Actinopterygii</taxon>
        <taxon>Neopterygii</taxon>
        <taxon>Teleostei</taxon>
        <taxon>Neoteleostei</taxon>
        <taxon>Acanthomorphata</taxon>
        <taxon>Gobiaria</taxon>
        <taxon>Gobiiformes</taxon>
        <taxon>Gobioidei</taxon>
        <taxon>Gobiidae</taxon>
        <taxon>Gobiinae</taxon>
        <taxon>Knipowitschia</taxon>
    </lineage>
</organism>
<feature type="region of interest" description="Disordered" evidence="19">
    <location>
        <begin position="1082"/>
        <end position="1107"/>
    </location>
</feature>
<dbReference type="FunFam" id="1.10.555.10:FF:000016">
    <property type="entry name" value="Rho GTPase activating protein 29"/>
    <property type="match status" value="1"/>
</dbReference>
<dbReference type="PROSITE" id="PS50893">
    <property type="entry name" value="ABC_TRANSPORTER_2"/>
    <property type="match status" value="2"/>
</dbReference>
<evidence type="ECO:0000256" key="7">
    <source>
        <dbReference type="ARBA" id="ARBA00022741"/>
    </source>
</evidence>
<dbReference type="InterPro" id="IPR027417">
    <property type="entry name" value="P-loop_NTPase"/>
</dbReference>
<keyword evidence="14 20" id="KW-0472">Membrane</keyword>
<keyword evidence="5 20" id="KW-0812">Transmembrane</keyword>
<feature type="transmembrane region" description="Helical" evidence="20">
    <location>
        <begin position="1985"/>
        <end position="2005"/>
    </location>
</feature>
<dbReference type="FunFam" id="3.40.50.300:FF:000232">
    <property type="entry name" value="ATP-binding cassette, sub-family A (ABC1), member 1"/>
    <property type="match status" value="1"/>
</dbReference>
<dbReference type="InterPro" id="IPR013525">
    <property type="entry name" value="ABC2_TM"/>
</dbReference>
<dbReference type="Pfam" id="PF23321">
    <property type="entry name" value="R1_ABCA1"/>
    <property type="match status" value="1"/>
</dbReference>
<keyword evidence="10" id="KW-0067">ATP-binding</keyword>
<feature type="transmembrane region" description="Helical" evidence="20">
    <location>
        <begin position="3092"/>
        <end position="3110"/>
    </location>
</feature>
<evidence type="ECO:0000259" key="23">
    <source>
        <dbReference type="PROSITE" id="PS50893"/>
    </source>
</evidence>
<feature type="compositionally biased region" description="Low complexity" evidence="19">
    <location>
        <begin position="601"/>
        <end position="617"/>
    </location>
</feature>
<dbReference type="Pfam" id="PF22699">
    <property type="entry name" value="GMIP-like_FCH"/>
    <property type="match status" value="1"/>
</dbReference>
<dbReference type="Pfam" id="PF24235">
    <property type="entry name" value="RHG29_45_N"/>
    <property type="match status" value="1"/>
</dbReference>
<dbReference type="InterPro" id="IPR027267">
    <property type="entry name" value="AH/BAR_dom_sf"/>
</dbReference>
<dbReference type="SMART" id="SM00324">
    <property type="entry name" value="RhoGAP"/>
    <property type="match status" value="1"/>
</dbReference>
<dbReference type="GO" id="GO:0005524">
    <property type="term" value="F:ATP binding"/>
    <property type="evidence" value="ECO:0007669"/>
    <property type="project" value="UniProtKB-KW"/>
</dbReference>
<feature type="domain" description="ABC transporter" evidence="23">
    <location>
        <begin position="2266"/>
        <end position="2497"/>
    </location>
</feature>
<dbReference type="GO" id="GO:0140326">
    <property type="term" value="F:ATPase-coupled intramembrane lipid transporter activity"/>
    <property type="evidence" value="ECO:0007669"/>
    <property type="project" value="UniProtKB-EC"/>
</dbReference>
<keyword evidence="16" id="KW-0325">Glycoprotein</keyword>
<dbReference type="CDD" id="cd03263">
    <property type="entry name" value="ABC_subfamily_A"/>
    <property type="match status" value="2"/>
</dbReference>
<keyword evidence="26" id="KW-1185">Reference proteome</keyword>
<feature type="region of interest" description="Disordered" evidence="19">
    <location>
        <begin position="1"/>
        <end position="24"/>
    </location>
</feature>
<evidence type="ECO:0000256" key="2">
    <source>
        <dbReference type="ARBA" id="ARBA00012189"/>
    </source>
</evidence>
<dbReference type="GO" id="GO:0051056">
    <property type="term" value="P:regulation of small GTPase mediated signal transduction"/>
    <property type="evidence" value="ECO:0007669"/>
    <property type="project" value="UniProtKB-ARBA"/>
</dbReference>
<evidence type="ECO:0000256" key="20">
    <source>
        <dbReference type="SAM" id="Phobius"/>
    </source>
</evidence>
<evidence type="ECO:0000259" key="21">
    <source>
        <dbReference type="PROSITE" id="PS50081"/>
    </source>
</evidence>
<dbReference type="Pfam" id="PF00005">
    <property type="entry name" value="ABC_tran"/>
    <property type="match status" value="2"/>
</dbReference>
<evidence type="ECO:0000256" key="9">
    <source>
        <dbReference type="ARBA" id="ARBA00022833"/>
    </source>
</evidence>
<evidence type="ECO:0000256" key="8">
    <source>
        <dbReference type="ARBA" id="ARBA00022771"/>
    </source>
</evidence>
<dbReference type="PROSITE" id="PS00211">
    <property type="entry name" value="ABC_TRANSPORTER_1"/>
    <property type="match status" value="1"/>
</dbReference>
<dbReference type="EC" id="7.6.2.1" evidence="2"/>
<feature type="transmembrane region" description="Helical" evidence="20">
    <location>
        <begin position="3011"/>
        <end position="3033"/>
    </location>
</feature>
<dbReference type="GO" id="GO:0016887">
    <property type="term" value="F:ATP hydrolysis activity"/>
    <property type="evidence" value="ECO:0007669"/>
    <property type="project" value="InterPro"/>
</dbReference>
<feature type="transmembrane region" description="Helical" evidence="20">
    <location>
        <begin position="3122"/>
        <end position="3147"/>
    </location>
</feature>
<evidence type="ECO:0000259" key="24">
    <source>
        <dbReference type="PROSITE" id="PS51741"/>
    </source>
</evidence>
<dbReference type="Gene3D" id="1.20.1270.60">
    <property type="entry name" value="Arfaptin homology (AH) domain/BAR domain"/>
    <property type="match status" value="1"/>
</dbReference>
<dbReference type="SUPFAM" id="SSF48350">
    <property type="entry name" value="GTPase activation domain, GAP"/>
    <property type="match status" value="1"/>
</dbReference>
<evidence type="ECO:0000256" key="1">
    <source>
        <dbReference type="ARBA" id="ARBA00004141"/>
    </source>
</evidence>
<comment type="catalytic activity">
    <reaction evidence="17">
        <text>ATP + H2O + phospholipidSide 1 = ADP + phosphate + phospholipidSide 2.</text>
        <dbReference type="EC" id="7.6.2.1"/>
    </reaction>
</comment>
<feature type="compositionally biased region" description="Polar residues" evidence="19">
    <location>
        <begin position="664"/>
        <end position="674"/>
    </location>
</feature>
<dbReference type="PANTHER" id="PTHR19229">
    <property type="entry name" value="ATP-BINDING CASSETTE TRANSPORTER SUBFAMILY A ABCA"/>
    <property type="match status" value="1"/>
</dbReference>
<feature type="domain" description="ABC transporter" evidence="23">
    <location>
        <begin position="3269"/>
        <end position="3501"/>
    </location>
</feature>
<keyword evidence="15" id="KW-1015">Disulfide bond</keyword>
<dbReference type="Proteomes" id="UP001497482">
    <property type="component" value="Chromosome 21"/>
</dbReference>
<feature type="region of interest" description="Disordered" evidence="19">
    <location>
        <begin position="533"/>
        <end position="674"/>
    </location>
</feature>
<dbReference type="FunFam" id="3.40.50.300:FF:000264">
    <property type="entry name" value="ATP-binding cassette, sub-family A (ABC1), member 1"/>
    <property type="match status" value="1"/>
</dbReference>
<dbReference type="Gene3D" id="1.10.555.10">
    <property type="entry name" value="Rho GTPase activation protein"/>
    <property type="match status" value="1"/>
</dbReference>
<evidence type="ECO:0000259" key="22">
    <source>
        <dbReference type="PROSITE" id="PS50238"/>
    </source>
</evidence>
<dbReference type="InterPro" id="IPR000198">
    <property type="entry name" value="RhoGAP_dom"/>
</dbReference>
<keyword evidence="11" id="KW-1278">Translocase</keyword>
<dbReference type="PROSITE" id="PS50081">
    <property type="entry name" value="ZF_DAG_PE_2"/>
    <property type="match status" value="1"/>
</dbReference>
<protein>
    <recommendedName>
        <fullName evidence="2">P-type phospholipid transporter</fullName>
        <ecNumber evidence="2">7.6.2.1</ecNumber>
    </recommendedName>
</protein>
<dbReference type="GO" id="GO:0007165">
    <property type="term" value="P:signal transduction"/>
    <property type="evidence" value="ECO:0007669"/>
    <property type="project" value="InterPro"/>
</dbReference>
<evidence type="ECO:0000256" key="10">
    <source>
        <dbReference type="ARBA" id="ARBA00022840"/>
    </source>
</evidence>
<dbReference type="GO" id="GO:0005096">
    <property type="term" value="F:GTPase activator activity"/>
    <property type="evidence" value="ECO:0007669"/>
    <property type="project" value="UniProtKB-KW"/>
</dbReference>
<dbReference type="PANTHER" id="PTHR19229:SF190">
    <property type="entry name" value="RETINAL-SPECIFIC PHOSPHOLIPID-TRANSPORTING ATPASE ABCA4"/>
    <property type="match status" value="1"/>
</dbReference>
<evidence type="ECO:0000313" key="25">
    <source>
        <dbReference type="EMBL" id="CAL1596595.1"/>
    </source>
</evidence>
<dbReference type="InterPro" id="IPR003439">
    <property type="entry name" value="ABC_transporter-like_ATP-bd"/>
</dbReference>
<dbReference type="Pfam" id="PF12698">
    <property type="entry name" value="ABC2_membrane_3"/>
    <property type="match status" value="2"/>
</dbReference>
<evidence type="ECO:0000256" key="19">
    <source>
        <dbReference type="SAM" id="MobiDB-lite"/>
    </source>
</evidence>
<feature type="compositionally biased region" description="Low complexity" evidence="19">
    <location>
        <begin position="9"/>
        <end position="24"/>
    </location>
</feature>
<dbReference type="GO" id="GO:0140359">
    <property type="term" value="F:ABC-type transporter activity"/>
    <property type="evidence" value="ECO:0007669"/>
    <property type="project" value="InterPro"/>
</dbReference>
<feature type="compositionally biased region" description="Acidic residues" evidence="19">
    <location>
        <begin position="1260"/>
        <end position="1277"/>
    </location>
</feature>
<dbReference type="CDD" id="cd20816">
    <property type="entry name" value="C1_GMIP-like"/>
    <property type="match status" value="1"/>
</dbReference>
<dbReference type="InterPro" id="IPR017871">
    <property type="entry name" value="ABC_transporter-like_CS"/>
</dbReference>
<evidence type="ECO:0000256" key="18">
    <source>
        <dbReference type="PROSITE-ProRule" id="PRU01077"/>
    </source>
</evidence>
<dbReference type="EMBL" id="OZ035843">
    <property type="protein sequence ID" value="CAL1596595.1"/>
    <property type="molecule type" value="Genomic_DNA"/>
</dbReference>
<name>A0AAV2L8Q2_KNICA</name>
<keyword evidence="4" id="KW-0597">Phosphoprotein</keyword>
<feature type="domain" description="Rho-GAP" evidence="22">
    <location>
        <begin position="741"/>
        <end position="957"/>
    </location>
</feature>
<feature type="compositionally biased region" description="Low complexity" evidence="19">
    <location>
        <begin position="533"/>
        <end position="548"/>
    </location>
</feature>
<dbReference type="InterPro" id="IPR008936">
    <property type="entry name" value="Rho_GTPase_activation_prot"/>
</dbReference>
<evidence type="ECO:0000256" key="11">
    <source>
        <dbReference type="ARBA" id="ARBA00022967"/>
    </source>
</evidence>
<keyword evidence="7" id="KW-0547">Nucleotide-binding</keyword>
<comment type="subcellular location">
    <subcellularLocation>
        <location evidence="1">Membrane</location>
        <topology evidence="1">Multi-pass membrane protein</topology>
    </subcellularLocation>
</comment>
<dbReference type="Pfam" id="PF00620">
    <property type="entry name" value="RhoGAP"/>
    <property type="match status" value="1"/>
</dbReference>
<dbReference type="PROSITE" id="PS50238">
    <property type="entry name" value="RHOGAP"/>
    <property type="match status" value="1"/>
</dbReference>
<dbReference type="SUPFAM" id="SSF103657">
    <property type="entry name" value="BAR/IMD domain-like"/>
    <property type="match status" value="1"/>
</dbReference>
<dbReference type="InterPro" id="IPR054713">
    <property type="entry name" value="GMIP/FCHO2-like_FCH"/>
</dbReference>
<dbReference type="GO" id="GO:0005548">
    <property type="term" value="F:phospholipid transporter activity"/>
    <property type="evidence" value="ECO:0007669"/>
    <property type="project" value="UniProtKB-ARBA"/>
</dbReference>
<dbReference type="InterPro" id="IPR026082">
    <property type="entry name" value="ABCA"/>
</dbReference>
<evidence type="ECO:0000256" key="6">
    <source>
        <dbReference type="ARBA" id="ARBA00022723"/>
    </source>
</evidence>
<feature type="transmembrane region" description="Helical" evidence="20">
    <location>
        <begin position="2090"/>
        <end position="2112"/>
    </location>
</feature>
<sequence>MLAAMLRQTSSGGNSTNSSTSSGAKITMGISRLSSTSLGSSGSGNAGPFVSGRGNKSGCVSPDSPDAPVSDPHYIMQLVSDVRKFADVLLQLKEVFNSKEHQDCLHHAVHERLGELLRVLKAIINKHQSLNSVDILSTAGTVIASVKGVNFKEVNEDNKQKLFGEIYTAIDTLAFTFGNVVSDFLMGDVENGSVLGLPLTKRSRSFENLSVESGVSGPEKDDPSGPSPPVRAEEVDQTLQRQDSGVDSALLYAKSWSKYTKELLAWVEKRVSTDIECAKSYSKMAESAKTLASQQEFMPFREIYTAAFKNDSEYSQLVLQTAAILQTHKFTQPLVARKNELDKLRKEVKEHWQRELKKMNEADCALKKARLLQAQRQDEYEKARVSTSRLEEEQGGAGGTAGLKQLERRRRLEEEALQKAEEARDHCQACQVDVGVKRVDLTKTKSVIVAQLREMISQCDLTLKAVTVNWFQLQQAQVVSLPVNHQSLCENAKLYEPGQRYIDFVRSLPTDAPRLESHSFEFGVIFNKRSLSGSHSSNSNLSQNSVTSDIISPDEVDSPCSAQHPKISERRSNSSIDTQALRIQTPFQPWTSTNQGGGMCSDSESAGGSSESRSMDSPTASPGDFKRRLPRTPSTGTMSSADDLDEREPPSPSDNGLNDIVMETASSPGPFRNTQMSKAAQTHKLRKLRAPSKCRECDGLVVFHGAECEECSLACHKKCLETLAIQCGHKKLQGRLHLFGIDFTQAAKNCPDGVPFIIKKCTSEIENRALNIKGIYRVNGAKSRVEKLCQAFENGKDLVELSELYPHDISNVLKLYLRQLPEPLILFRYYNDFIGLAKESQRIIVEELEASKLSPTPVSPSQVSVELNRVLFKIKDLLRQLPPKHYKTLQFLIQHLHRVSEKSEENKMTASNLGIIFGPTLIKPRQADAEVSLSSLVDYPYQALIVELLIRHYQMVFDTPLSPLGCSSPRAIKGRPRLSAREKEQQLSRHSKSMGDIKEQSSKVYKRHSSIIPSSHLLAEVQESMPSLDGTDFQPGDDVDSLNGHLSSSVPDVPKTPGLSRSHQVTVTKVQLRHQRHKLPSGFLTRPVSMPPERVQADDSPDDPKWSQSIQEVDETETTQVRGCATSHYRRTFIDTQTLRRTWDKQYKHHDVSTRTVKIMPTESTEGNKQGPPQTIGIIYPSRPYSIAVRPNRSLKREDNTKGSPLSGGFRAPRTLQPPPGTFYKPPSANKVLQKFNSINSAEDEDEDDDEEEELGLEIEVSVDEPLDEDNEVDQADSSESLSPSPEEMGSDQGKPVFPRLRTRRKNTANSFIFVNLRLFPGGCHSLWKTGAMGAGGQLRLLLWKNWTIRKRQRMRFLIEILWPVFLFMGLVWLRSVNPLYRQHECHFPNKALPSAGVLPWIQGIFCNANNPCFQFPTRGESPGLVSNYNNSILARLYADAQELLLSEPEFQKLGQMWTELTTMSDFMETLRTRPERVAGRGVKVESILKDDEMLTSFLLRDIPLTHTVVNHLVTARIRPEQFASGVPDLHLKDIACSLNLLERFLVFSSRKGLYAVRNAMCILTPQRLQIIEDKFYANVDFFKVFKLLPPVFEDNSSGIDIRLWVRVISAVSEKLGELFRRNSSQELLQVLTPLFQSDLSFRGLMSAASSLVCGYTEGAFSRVTSFNWYEDNNYKAFLGIGSRNTQGHYTYDNSTTPFCNDMMKELESNPATRIVWSSVKPMLMGQILYAPDSPAIRKIIKNANTTFEELERLRTMGKAWEEVAPQIWSFFQDGVQVKMIRDTISNPSVMDFIDRSLEKVPFSSKHILNFLYNGPPEERPEGLPNYDWRDFFNLIDRVIRMLNQYGDCVLLDKFVAMPDEDIVTHQALDLLEEGKFWAGLVFTNMFSWTNHVPPHVMFKIRMDIDSVERTNKIKDRYWDPGPRADPMDDLRYVWGGFSYLQDIIEHGIIKTHTGKEWPMGVYLQQMPYPCYVDDLFMLTLNRCFPIFMVLAWVYSVSMMVKSIVLEKELRLKETLKTAGVTNGVIWSAWFIDSFLMMGTSTALLTAIIMGGRVLNYSNPIILFLFLLTFTTATSMQCFLLSVFFNQANLAAACCGIVFFSLYLPHICCFAWQERITKDIKLLVSLLSQVAFGFGTEYLSRYEEQGLGLQWDNIQTSPLEGDEFSFLSSICMMALDSVLYGVLAWYLDNVFPGQYGIGQPFYFPLRFSYWFNSVAPAPDQEEMDNNSLDNGVNKTSEEIPSCEHQQPKTQSHQYFEAEPVDLEKGVCILNLVKVFGSSYRPAVDGLSINFYEGQITAFLGQNGAGKTTTMSILTGMFPPTSGTATIYGKDICSDMDAIRLSLGMCPQHNILFQYMTVAEHILFYALLKGRPIAEAEEEVENMLQELGLPHKRDELTQNLSGGMQRKLSVALAFVGGAKVVILDEPTSGVDPYSRRSIWDLLLKYRAGRTVIMSTHHMDEADLLSDRVAIISQGRLCCCGSPIFLKNCFGAGFYLTLVRKIKHDVQKTSCDHTEDCNCKCSKCSMFKRPQENTPVRQMDGNMERLSALVHHHVPQAQLVEAIGQEVTFLLPNRNFQPRVYASLFRELEETLTDIGLSSFGISDTSLEEVFLKVTADGNATNRKCVQDWRLLQEISRASLCGFNRVAIEVEQDGAQANGSGGCSFSEVNEGSGSYQVRGMCLILKQFFALLIKRLHHATRSFKDFIAQIVLPASFIFLVLTFTLIVPPFGEYPSLTLSPWMYGRQYTFFSNEHPADAELRYFGEVLLDRPGFGTRCMVDEPLEDFPCNNITTEWEMPLVNPALIEMLDGPQWDTMTPSPDCQCSSPTKLTMLPVCPEGAGGLPPPQRIQSTGDVLMDLTGRNISDFLVKTYPSLIRTSLKSKYWVNEQRYGGISVGGQLPILDIDPKTIQDLASQLGRLLNVTGGPNSKQSLKDIGTFLKYMETAKNIKVWYNNKGWHSMVSFINVANNAILRVNLPKDSALAEYGITAVNHPLNLSKEQLSEITVLTTAVDAVVAICVIFAMSFVPASFVLYLIQERVTQAKHLQFVSGVSPVVYWTANFLWDMLNYSISAVLVVEIFKFFDKKCYTSPTNLQPLVSLFMLYGWSVTPMMYPMSYVFSVPSTAYVSLSCINLFIGINSSAITFILDLFESSSALYKLNQVLKVLLLVFPHYCFGRGLIDLAMNQAVTDVLARFGEDHSPDPYSWHYLGKNMFCMAAEGFIYFLINILIQYRFFLDHRLPDSSQHNIVDEDADVAEERQRIYKFDKTNDILCVRDLSKTYSGTMIPAVDRICLGVSPGECFGLLGVNGAGKTTTFKMLTGDTDVTSGKASVAGHSILTNILDVHQNMGYCPQFDAIDELLTGREHLHLYARLRGVPENQIPTVAEWAIQKLGLSEDAGHTAGTYSGGNRRKLSTAIAMIGCPALVLLDEPTTGMDPLSRRFLWNSIMSVIQDKRAVVLTSHSMEECEALCTRLAIMVNGSFRCLGSIQHLKYKFGDGYVVTMKIRAAKPGCAPDLNPAEAFMESSFPGCIQREKHYNTLQYKISSSSLARIFQMVLANKDKLNIEDYSVSQTTLDQVFVNFAKQQSREDEHIVLHPKAAGAQRTFITSPINRFRK</sequence>
<feature type="region of interest" description="Disordered" evidence="19">
    <location>
        <begin position="210"/>
        <end position="240"/>
    </location>
</feature>
<keyword evidence="6" id="KW-0479">Metal-binding</keyword>
<feature type="region of interest" description="Disordered" evidence="19">
    <location>
        <begin position="1190"/>
        <end position="1228"/>
    </location>
</feature>
<dbReference type="InterPro" id="IPR057028">
    <property type="entry name" value="RHG29_45_N"/>
</dbReference>
<evidence type="ECO:0000256" key="4">
    <source>
        <dbReference type="ARBA" id="ARBA00022553"/>
    </source>
</evidence>
<feature type="compositionally biased region" description="Basic and acidic residues" evidence="19">
    <location>
        <begin position="979"/>
        <end position="998"/>
    </location>
</feature>
<feature type="compositionally biased region" description="Polar residues" evidence="19">
    <location>
        <begin position="573"/>
        <end position="594"/>
    </location>
</feature>
<dbReference type="PROSITE" id="PS51741">
    <property type="entry name" value="F_BAR"/>
    <property type="match status" value="1"/>
</dbReference>
<dbReference type="InterPro" id="IPR056264">
    <property type="entry name" value="R2_ABCA1-4-like"/>
</dbReference>
<evidence type="ECO:0000256" key="14">
    <source>
        <dbReference type="ARBA" id="ARBA00023136"/>
    </source>
</evidence>
<feature type="region of interest" description="Disordered" evidence="19">
    <location>
        <begin position="968"/>
        <end position="998"/>
    </location>
</feature>
<dbReference type="SMART" id="SM00382">
    <property type="entry name" value="AAA"/>
    <property type="match status" value="2"/>
</dbReference>
<feature type="domain" description="Phorbol-ester/DAG-type" evidence="21">
    <location>
        <begin position="682"/>
        <end position="727"/>
    </location>
</feature>
<reference evidence="25 26" key="1">
    <citation type="submission" date="2024-04" db="EMBL/GenBank/DDBJ databases">
        <authorList>
            <person name="Waldvogel A.-M."/>
            <person name="Schoenle A."/>
        </authorList>
    </citation>
    <scope>NUCLEOTIDE SEQUENCE [LARGE SCALE GENOMIC DNA]</scope>
</reference>
<dbReference type="SUPFAM" id="SSF57889">
    <property type="entry name" value="Cysteine-rich domain"/>
    <property type="match status" value="1"/>
</dbReference>
<dbReference type="Gene3D" id="3.40.50.300">
    <property type="entry name" value="P-loop containing nucleotide triphosphate hydrolases"/>
    <property type="match status" value="2"/>
</dbReference>
<keyword evidence="8" id="KW-0863">Zinc-finger</keyword>
<feature type="transmembrane region" description="Helical" evidence="20">
    <location>
        <begin position="3063"/>
        <end position="3080"/>
    </location>
</feature>
<keyword evidence="3" id="KW-0343">GTPase activation</keyword>
<gene>
    <name evidence="25" type="ORF">KC01_LOCUS25252</name>
</gene>
<evidence type="ECO:0000256" key="15">
    <source>
        <dbReference type="ARBA" id="ARBA00023157"/>
    </source>
</evidence>
<dbReference type="GO" id="GO:0016020">
    <property type="term" value="C:membrane"/>
    <property type="evidence" value="ECO:0007669"/>
    <property type="project" value="UniProtKB-SubCell"/>
</dbReference>
<feature type="domain" description="F-BAR" evidence="24">
    <location>
        <begin position="233"/>
        <end position="500"/>
    </location>
</feature>
<dbReference type="InterPro" id="IPR002219">
    <property type="entry name" value="PKC_DAG/PE"/>
</dbReference>
<dbReference type="GO" id="GO:0008270">
    <property type="term" value="F:zinc ion binding"/>
    <property type="evidence" value="ECO:0007669"/>
    <property type="project" value="UniProtKB-KW"/>
</dbReference>
<evidence type="ECO:0000256" key="3">
    <source>
        <dbReference type="ARBA" id="ARBA00022468"/>
    </source>
</evidence>
<dbReference type="InterPro" id="IPR031160">
    <property type="entry name" value="F_BAR_dom"/>
</dbReference>
<keyword evidence="13 18" id="KW-0175">Coiled coil</keyword>
<evidence type="ECO:0000256" key="5">
    <source>
        <dbReference type="ARBA" id="ARBA00022692"/>
    </source>
</evidence>
<dbReference type="InterPro" id="IPR003593">
    <property type="entry name" value="AAA+_ATPase"/>
</dbReference>
<dbReference type="SMART" id="SM00109">
    <property type="entry name" value="C1"/>
    <property type="match status" value="1"/>
</dbReference>
<evidence type="ECO:0000256" key="16">
    <source>
        <dbReference type="ARBA" id="ARBA00023180"/>
    </source>
</evidence>
<accession>A0AAV2L8Q2</accession>